<name>I2H8J2_HENB6</name>
<dbReference type="SUPFAM" id="SSF160443">
    <property type="entry name" value="SMR domain-like"/>
    <property type="match status" value="1"/>
</dbReference>
<accession>I2H8J2</accession>
<proteinExistence type="predicted"/>
<dbReference type="GO" id="GO:0004519">
    <property type="term" value="F:endonuclease activity"/>
    <property type="evidence" value="ECO:0007669"/>
    <property type="project" value="TreeGrafter"/>
</dbReference>
<dbReference type="GeneID" id="14497899"/>
<dbReference type="InterPro" id="IPR036063">
    <property type="entry name" value="Smr_dom_sf"/>
</dbReference>
<dbReference type="PROSITE" id="PS50828">
    <property type="entry name" value="SMR"/>
    <property type="match status" value="1"/>
</dbReference>
<sequence length="430" mass="48613">MIDLLQDVFPDKPLQTLQQALDDANGDTQLASAILLNDTNPTTTLTDRELLTSIFPDTPHETLASLYNPSFTLDENVSNILQSENSSSPSVWQNTRNNINQVVQYTGVKDHFARKYLHQNGLNAVLAIISIINSFDYNYLQTKIASQHPGVTKSKSESSIYNKPNTSHIRGRVQTSNGFAYLNKKTNTTTTPRQDKRTTEVKNILNHPYVFNPLEYSKLLDIIQGDHNLRSVSPVFLKNSFVFFCGDIDKVLMVCLLVVENNNELQTYPSKEVGPFEKQLHPIDNSRKKLYLSHIVTTNAKIKSSPTRYKSPASTLSSPTTSNTDISNDLFDNGKIDFHGFLPNQVKNILQSSLPKWWDEEMLERELHSDKSGSLVKYVSPITIITGRGLHSVGGISKVRIQVQKFLEQNHYVYEEQPSLFIVQGKKIQR</sequence>
<reference evidence="3 4" key="1">
    <citation type="journal article" date="2011" name="Proc. Natl. Acad. Sci. U.S.A.">
        <title>Evolutionary erosion of yeast sex chromosomes by mating-type switching accidents.</title>
        <authorList>
            <person name="Gordon J.L."/>
            <person name="Armisen D."/>
            <person name="Proux-Wera E."/>
            <person name="Oheigeartaigh S.S."/>
            <person name="Byrne K.P."/>
            <person name="Wolfe K.H."/>
        </authorList>
    </citation>
    <scope>NUCLEOTIDE SEQUENCE [LARGE SCALE GENOMIC DNA]</scope>
    <source>
        <strain evidence="4">ATCC 34711 / CBS 6284 / DSM 70876 / NBRC 10599 / NRRL Y-10934 / UCD 77-7</strain>
    </source>
</reference>
<dbReference type="GO" id="GO:0043130">
    <property type="term" value="F:ubiquitin binding"/>
    <property type="evidence" value="ECO:0007669"/>
    <property type="project" value="InterPro"/>
</dbReference>
<feature type="domain" description="Smr" evidence="1">
    <location>
        <begin position="336"/>
        <end position="426"/>
    </location>
</feature>
<gene>
    <name evidence="3" type="primary">TBLA0I00290</name>
    <name evidence="3" type="ORF">TBLA_0I00290</name>
</gene>
<dbReference type="FunCoup" id="I2H8J2">
    <property type="interactions" value="19"/>
</dbReference>
<feature type="domain" description="CUE" evidence="2">
    <location>
        <begin position="1"/>
        <end position="40"/>
    </location>
</feature>
<dbReference type="PANTHER" id="PTHR46535">
    <property type="entry name" value="NEDD4-BINDING PROTEIN 2"/>
    <property type="match status" value="1"/>
</dbReference>
<dbReference type="CDD" id="cd14279">
    <property type="entry name" value="CUE"/>
    <property type="match status" value="1"/>
</dbReference>
<dbReference type="KEGG" id="tbl:TBLA_0I00290"/>
<dbReference type="InParanoid" id="I2H8J2"/>
<dbReference type="SMART" id="SM00463">
    <property type="entry name" value="SMR"/>
    <property type="match status" value="1"/>
</dbReference>
<dbReference type="OrthoDB" id="4080456at2759"/>
<dbReference type="Proteomes" id="UP000002866">
    <property type="component" value="Chromosome 9"/>
</dbReference>
<dbReference type="eggNOG" id="KOG2401">
    <property type="taxonomic scope" value="Eukaryota"/>
</dbReference>
<dbReference type="HOGENOM" id="CLU_590497_0_0_1"/>
<evidence type="ECO:0000259" key="1">
    <source>
        <dbReference type="PROSITE" id="PS50828"/>
    </source>
</evidence>
<protein>
    <recommendedName>
        <fullName evidence="5">Smr domain-containing protein</fullName>
    </recommendedName>
</protein>
<dbReference type="InterPro" id="IPR003892">
    <property type="entry name" value="CUE"/>
</dbReference>
<keyword evidence="4" id="KW-1185">Reference proteome</keyword>
<dbReference type="AlphaFoldDB" id="I2H8J2"/>
<evidence type="ECO:0000313" key="4">
    <source>
        <dbReference type="Proteomes" id="UP000002866"/>
    </source>
</evidence>
<dbReference type="InterPro" id="IPR052772">
    <property type="entry name" value="Endo/PolyKinase_Domain-Protein"/>
</dbReference>
<dbReference type="STRING" id="1071380.I2H8J2"/>
<dbReference type="EMBL" id="HE806324">
    <property type="protein sequence ID" value="CCH62694.1"/>
    <property type="molecule type" value="Genomic_DNA"/>
</dbReference>
<evidence type="ECO:0000313" key="3">
    <source>
        <dbReference type="EMBL" id="CCH62694.1"/>
    </source>
</evidence>
<dbReference type="Gene3D" id="3.30.1370.110">
    <property type="match status" value="1"/>
</dbReference>
<evidence type="ECO:0000259" key="2">
    <source>
        <dbReference type="PROSITE" id="PS51140"/>
    </source>
</evidence>
<evidence type="ECO:0008006" key="5">
    <source>
        <dbReference type="Google" id="ProtNLM"/>
    </source>
</evidence>
<dbReference type="PROSITE" id="PS51140">
    <property type="entry name" value="CUE"/>
    <property type="match status" value="1"/>
</dbReference>
<dbReference type="PANTHER" id="PTHR46535:SF1">
    <property type="entry name" value="NEDD4-BINDING PROTEIN 2"/>
    <property type="match status" value="1"/>
</dbReference>
<dbReference type="OMA" id="NDDHESK"/>
<dbReference type="GO" id="GO:0005634">
    <property type="term" value="C:nucleus"/>
    <property type="evidence" value="ECO:0007669"/>
    <property type="project" value="TreeGrafter"/>
</dbReference>
<dbReference type="InterPro" id="IPR002625">
    <property type="entry name" value="Smr_dom"/>
</dbReference>
<dbReference type="RefSeq" id="XP_004182213.1">
    <property type="nucleotide sequence ID" value="XM_004182165.1"/>
</dbReference>
<organism evidence="3 4">
    <name type="scientific">Henningerozyma blattae (strain ATCC 34711 / CBS 6284 / DSM 70876 / NBRC 10599 / NRRL Y-10934 / UCD 77-7)</name>
    <name type="common">Yeast</name>
    <name type="synonym">Tetrapisispora blattae</name>
    <dbReference type="NCBI Taxonomy" id="1071380"/>
    <lineage>
        <taxon>Eukaryota</taxon>
        <taxon>Fungi</taxon>
        <taxon>Dikarya</taxon>
        <taxon>Ascomycota</taxon>
        <taxon>Saccharomycotina</taxon>
        <taxon>Saccharomycetes</taxon>
        <taxon>Saccharomycetales</taxon>
        <taxon>Saccharomycetaceae</taxon>
        <taxon>Henningerozyma</taxon>
    </lineage>
</organism>